<name>A0A3B0CTB0_9BACL</name>
<gene>
    <name evidence="1" type="ORF">D7M11_00965</name>
</gene>
<dbReference type="NCBIfam" id="NF041742">
    <property type="entry name" value="WGxxGxxG_fam"/>
    <property type="match status" value="1"/>
</dbReference>
<sequence>MNNATNTTHAYATDNRNNNNWGWLGLAGLLGLAGMRNRSKDPQK</sequence>
<dbReference type="Proteomes" id="UP000282311">
    <property type="component" value="Unassembled WGS sequence"/>
</dbReference>
<dbReference type="NCBIfam" id="NF038039">
    <property type="entry name" value="WGxxGxxG-CTERM"/>
    <property type="match status" value="1"/>
</dbReference>
<protein>
    <submittedName>
        <fullName evidence="1">Cell wall anchor protein</fullName>
    </submittedName>
</protein>
<evidence type="ECO:0000313" key="2">
    <source>
        <dbReference type="Proteomes" id="UP000282311"/>
    </source>
</evidence>
<dbReference type="AlphaFoldDB" id="A0A3B0CTB0"/>
<dbReference type="EMBL" id="RBAH01000001">
    <property type="protein sequence ID" value="RKN87000.1"/>
    <property type="molecule type" value="Genomic_DNA"/>
</dbReference>
<evidence type="ECO:0000313" key="1">
    <source>
        <dbReference type="EMBL" id="RKN87000.1"/>
    </source>
</evidence>
<accession>A0A3B0CTB0</accession>
<organism evidence="1 2">
    <name type="scientific">Paenibacillus ginsengarvi</name>
    <dbReference type="NCBI Taxonomy" id="400777"/>
    <lineage>
        <taxon>Bacteria</taxon>
        <taxon>Bacillati</taxon>
        <taxon>Bacillota</taxon>
        <taxon>Bacilli</taxon>
        <taxon>Bacillales</taxon>
        <taxon>Paenibacillaceae</taxon>
        <taxon>Paenibacillus</taxon>
    </lineage>
</organism>
<comment type="caution">
    <text evidence="1">The sequence shown here is derived from an EMBL/GenBank/DDBJ whole genome shotgun (WGS) entry which is preliminary data.</text>
</comment>
<proteinExistence type="predicted"/>
<reference evidence="1 2" key="1">
    <citation type="journal article" date="2007" name="Int. J. Syst. Evol. Microbiol.">
        <title>Paenibacillus ginsengarvi sp. nov., isolated from soil from ginseng cultivation.</title>
        <authorList>
            <person name="Yoon M.H."/>
            <person name="Ten L.N."/>
            <person name="Im W.T."/>
        </authorList>
    </citation>
    <scope>NUCLEOTIDE SEQUENCE [LARGE SCALE GENOMIC DNA]</scope>
    <source>
        <strain evidence="1 2">KCTC 13059</strain>
    </source>
</reference>
<keyword evidence="2" id="KW-1185">Reference proteome</keyword>